<evidence type="ECO:0000313" key="3">
    <source>
        <dbReference type="EMBL" id="GBG26911.1"/>
    </source>
</evidence>
<feature type="compositionally biased region" description="Polar residues" evidence="1">
    <location>
        <begin position="207"/>
        <end position="216"/>
    </location>
</feature>
<dbReference type="InterPro" id="IPR001849">
    <property type="entry name" value="PH_domain"/>
</dbReference>
<dbReference type="Gene3D" id="2.30.42.10">
    <property type="match status" value="1"/>
</dbReference>
<dbReference type="InterPro" id="IPR036034">
    <property type="entry name" value="PDZ_sf"/>
</dbReference>
<dbReference type="Gene3D" id="2.30.29.30">
    <property type="entry name" value="Pleckstrin-homology domain (PH domain)/Phosphotyrosine-binding domain (PTB)"/>
    <property type="match status" value="1"/>
</dbReference>
<accession>A0A2R5GF93</accession>
<feature type="region of interest" description="Disordered" evidence="1">
    <location>
        <begin position="207"/>
        <end position="235"/>
    </location>
</feature>
<feature type="domain" description="PH" evidence="2">
    <location>
        <begin position="105"/>
        <end position="200"/>
    </location>
</feature>
<evidence type="ECO:0000259" key="2">
    <source>
        <dbReference type="PROSITE" id="PS50003"/>
    </source>
</evidence>
<dbReference type="Proteomes" id="UP000241890">
    <property type="component" value="Unassembled WGS sequence"/>
</dbReference>
<proteinExistence type="predicted"/>
<comment type="caution">
    <text evidence="3">The sequence shown here is derived from an EMBL/GenBank/DDBJ whole genome shotgun (WGS) entry which is preliminary data.</text>
</comment>
<evidence type="ECO:0000256" key="1">
    <source>
        <dbReference type="SAM" id="MobiDB-lite"/>
    </source>
</evidence>
<feature type="region of interest" description="Disordered" evidence="1">
    <location>
        <begin position="252"/>
        <end position="273"/>
    </location>
</feature>
<dbReference type="SUPFAM" id="SSF50156">
    <property type="entry name" value="PDZ domain-like"/>
    <property type="match status" value="1"/>
</dbReference>
<protein>
    <recommendedName>
        <fullName evidence="2">PH domain-containing protein</fullName>
    </recommendedName>
</protein>
<dbReference type="InParanoid" id="A0A2R5GF93"/>
<dbReference type="PROSITE" id="PS50003">
    <property type="entry name" value="PH_DOMAIN"/>
    <property type="match status" value="1"/>
</dbReference>
<gene>
    <name evidence="3" type="ORF">FCC1311_031342</name>
</gene>
<dbReference type="AlphaFoldDB" id="A0A2R5GF93"/>
<dbReference type="EMBL" id="BEYU01000025">
    <property type="protein sequence ID" value="GBG26911.1"/>
    <property type="molecule type" value="Genomic_DNA"/>
</dbReference>
<dbReference type="SMART" id="SM00233">
    <property type="entry name" value="PH"/>
    <property type="match status" value="1"/>
</dbReference>
<name>A0A2R5GF93_9STRA</name>
<reference evidence="3 4" key="1">
    <citation type="submission" date="2017-12" db="EMBL/GenBank/DDBJ databases">
        <title>Sequencing, de novo assembly and annotation of complete genome of a new Thraustochytrid species, strain FCC1311.</title>
        <authorList>
            <person name="Sedici K."/>
            <person name="Godart F."/>
            <person name="Aiese Cigliano R."/>
            <person name="Sanseverino W."/>
            <person name="Barakat M."/>
            <person name="Ortet P."/>
            <person name="Marechal E."/>
            <person name="Cagnac O."/>
            <person name="Amato A."/>
        </authorList>
    </citation>
    <scope>NUCLEOTIDE SEQUENCE [LARGE SCALE GENOMIC DNA]</scope>
</reference>
<keyword evidence="4" id="KW-1185">Reference proteome</keyword>
<sequence length="337" mass="37173">MEYFTVSYPAGARLSMSVVGREDAALPRLGNTVVDGVEAPGYSHDGGVQRGDFIVSVNDQYVAFTGNAEVVRLLQSIMKDQKELSIRFARPKESEWKRINGSSEHPIREGSINKLHQGLFKKWNSRHFKVTRETFSSSVDSVLKNKFDVDGDIGRPRLATGYPLHQGVFELRCGEKDVILQTNSTEQRDLWMHAIECAIEKTFFQPLPSQHTSRNGQAYVPNSRPPLPPPTEQSTDGMEAYLRMGREAILSNQNASNGGGPRQVRASSHGDGSSAAETGVYKILSLSSVQAIGGPDTIISLAPNFTNPADLAPALVDYDFSLEMKALEKRDMYEDAH</sequence>
<organism evidence="3 4">
    <name type="scientific">Hondaea fermentalgiana</name>
    <dbReference type="NCBI Taxonomy" id="2315210"/>
    <lineage>
        <taxon>Eukaryota</taxon>
        <taxon>Sar</taxon>
        <taxon>Stramenopiles</taxon>
        <taxon>Bigyra</taxon>
        <taxon>Labyrinthulomycetes</taxon>
        <taxon>Thraustochytrida</taxon>
        <taxon>Thraustochytriidae</taxon>
        <taxon>Hondaea</taxon>
    </lineage>
</organism>
<dbReference type="InterPro" id="IPR011993">
    <property type="entry name" value="PH-like_dom_sf"/>
</dbReference>
<evidence type="ECO:0000313" key="4">
    <source>
        <dbReference type="Proteomes" id="UP000241890"/>
    </source>
</evidence>
<dbReference type="SUPFAM" id="SSF50729">
    <property type="entry name" value="PH domain-like"/>
    <property type="match status" value="1"/>
</dbReference>
<dbReference type="OrthoDB" id="64867at2759"/>
<dbReference type="Pfam" id="PF00169">
    <property type="entry name" value="PH"/>
    <property type="match status" value="1"/>
</dbReference>
<dbReference type="CDD" id="cd00821">
    <property type="entry name" value="PH"/>
    <property type="match status" value="1"/>
</dbReference>